<sequence>MTVYLSVAHTDHRPPTRCRFHGQLLAVLSDTEALDALRLAGGRYGRLTAVRCEPCRGWHITPRTRHEG</sequence>
<dbReference type="AlphaFoldDB" id="A0A8J7GFG0"/>
<accession>A0A8J7GFG0</accession>
<dbReference type="EMBL" id="JADOUF010000001">
    <property type="protein sequence ID" value="MBG6137859.1"/>
    <property type="molecule type" value="Genomic_DNA"/>
</dbReference>
<evidence type="ECO:0000313" key="1">
    <source>
        <dbReference type="EMBL" id="MBG6137859.1"/>
    </source>
</evidence>
<keyword evidence="2" id="KW-1185">Reference proteome</keyword>
<gene>
    <name evidence="1" type="ORF">IW245_004053</name>
</gene>
<proteinExistence type="predicted"/>
<evidence type="ECO:0000313" key="2">
    <source>
        <dbReference type="Proteomes" id="UP000622552"/>
    </source>
</evidence>
<organism evidence="1 2">
    <name type="scientific">Longispora fulva</name>
    <dbReference type="NCBI Taxonomy" id="619741"/>
    <lineage>
        <taxon>Bacteria</taxon>
        <taxon>Bacillati</taxon>
        <taxon>Actinomycetota</taxon>
        <taxon>Actinomycetes</taxon>
        <taxon>Micromonosporales</taxon>
        <taxon>Micromonosporaceae</taxon>
        <taxon>Longispora</taxon>
    </lineage>
</organism>
<protein>
    <submittedName>
        <fullName evidence="1">Uncharacterized protein</fullName>
    </submittedName>
</protein>
<reference evidence="1" key="1">
    <citation type="submission" date="2020-11" db="EMBL/GenBank/DDBJ databases">
        <title>Sequencing the genomes of 1000 actinobacteria strains.</title>
        <authorList>
            <person name="Klenk H.-P."/>
        </authorList>
    </citation>
    <scope>NUCLEOTIDE SEQUENCE</scope>
    <source>
        <strain evidence="1">DSM 45356</strain>
    </source>
</reference>
<dbReference type="Proteomes" id="UP000622552">
    <property type="component" value="Unassembled WGS sequence"/>
</dbReference>
<comment type="caution">
    <text evidence="1">The sequence shown here is derived from an EMBL/GenBank/DDBJ whole genome shotgun (WGS) entry which is preliminary data.</text>
</comment>
<name>A0A8J7GFG0_9ACTN</name>